<dbReference type="RefSeq" id="WP_015903223.1">
    <property type="nucleotide sequence ID" value="NC_012108.1"/>
</dbReference>
<dbReference type="PROSITE" id="PS51918">
    <property type="entry name" value="RADICAL_SAM"/>
    <property type="match status" value="1"/>
</dbReference>
<evidence type="ECO:0000256" key="13">
    <source>
        <dbReference type="ARBA" id="ARBA00023235"/>
    </source>
</evidence>
<evidence type="ECO:0000256" key="10">
    <source>
        <dbReference type="ARBA" id="ARBA00022898"/>
    </source>
</evidence>
<keyword evidence="12 14" id="KW-0411">Iron-sulfur</keyword>
<dbReference type="PIRSF" id="PIRSF004911">
    <property type="entry name" value="DUF160"/>
    <property type="match status" value="1"/>
</dbReference>
<evidence type="ECO:0000256" key="3">
    <source>
        <dbReference type="ARBA" id="ARBA00001966"/>
    </source>
</evidence>
<keyword evidence="11" id="KW-0408">Iron</keyword>
<evidence type="ECO:0000256" key="7">
    <source>
        <dbReference type="ARBA" id="ARBA00022485"/>
    </source>
</evidence>
<organism evidence="17 18">
    <name type="scientific">Desulforapulum autotrophicum (strain ATCC 43914 / DSM 3382 / VKM B-1955 / HRM2)</name>
    <name type="common">Desulfobacterium autotrophicum</name>
    <dbReference type="NCBI Taxonomy" id="177437"/>
    <lineage>
        <taxon>Bacteria</taxon>
        <taxon>Pseudomonadati</taxon>
        <taxon>Thermodesulfobacteriota</taxon>
        <taxon>Desulfobacteria</taxon>
        <taxon>Desulfobacterales</taxon>
        <taxon>Desulfobacteraceae</taxon>
        <taxon>Desulforapulum</taxon>
    </lineage>
</organism>
<dbReference type="Gene3D" id="3.20.20.70">
    <property type="entry name" value="Aldolase class I"/>
    <property type="match status" value="1"/>
</dbReference>
<evidence type="ECO:0000313" key="17">
    <source>
        <dbReference type="EMBL" id="ACN14436.1"/>
    </source>
</evidence>
<evidence type="ECO:0000256" key="11">
    <source>
        <dbReference type="ARBA" id="ARBA00023004"/>
    </source>
</evidence>
<name>C0Q8U6_DESAH</name>
<dbReference type="InterPro" id="IPR003739">
    <property type="entry name" value="Lys_aminomutase/Glu_NH3_mut"/>
</dbReference>
<dbReference type="CDD" id="cd01335">
    <property type="entry name" value="Radical_SAM"/>
    <property type="match status" value="1"/>
</dbReference>
<evidence type="ECO:0000259" key="16">
    <source>
        <dbReference type="PROSITE" id="PS51918"/>
    </source>
</evidence>
<evidence type="ECO:0000256" key="2">
    <source>
        <dbReference type="ARBA" id="ARBA00001933"/>
    </source>
</evidence>
<dbReference type="STRING" id="177437.HRM2_13250"/>
<evidence type="ECO:0000256" key="4">
    <source>
        <dbReference type="ARBA" id="ARBA00008703"/>
    </source>
</evidence>
<dbReference type="InterPro" id="IPR025895">
    <property type="entry name" value="LAM_C_dom"/>
</dbReference>
<comment type="catalytic activity">
    <reaction evidence="1">
        <text>L-lysine = (3S)-3,6-diaminohexanoate</text>
        <dbReference type="Rhea" id="RHEA:19177"/>
        <dbReference type="ChEBI" id="CHEBI:32551"/>
        <dbReference type="ChEBI" id="CHEBI:57434"/>
        <dbReference type="EC" id="5.4.3.2"/>
    </reaction>
</comment>
<keyword evidence="18" id="KW-1185">Reference proteome</keyword>
<dbReference type="EC" id="5.4.3.2" evidence="5"/>
<dbReference type="eggNOG" id="COG1509">
    <property type="taxonomic scope" value="Bacteria"/>
</dbReference>
<dbReference type="GO" id="GO:0050066">
    <property type="term" value="F:L-lysine 2,3-aminomutase activity"/>
    <property type="evidence" value="ECO:0007669"/>
    <property type="project" value="UniProtKB-EC"/>
</dbReference>
<evidence type="ECO:0000256" key="8">
    <source>
        <dbReference type="ARBA" id="ARBA00022691"/>
    </source>
</evidence>
<protein>
    <recommendedName>
        <fullName evidence="6">L-lysine 2,3-aminomutase</fullName>
        <ecNumber evidence="5">5.4.3.2</ecNumber>
    </recommendedName>
</protein>
<evidence type="ECO:0000256" key="5">
    <source>
        <dbReference type="ARBA" id="ARBA00012144"/>
    </source>
</evidence>
<evidence type="ECO:0000256" key="12">
    <source>
        <dbReference type="ARBA" id="ARBA00023014"/>
    </source>
</evidence>
<proteinExistence type="inferred from homology"/>
<keyword evidence="13 17" id="KW-0413">Isomerase</keyword>
<evidence type="ECO:0000256" key="6">
    <source>
        <dbReference type="ARBA" id="ARBA00022363"/>
    </source>
</evidence>
<dbReference type="PANTHER" id="PTHR30538:SF1">
    <property type="entry name" value="L-LYSINE 2,3-AMINOMUTASE"/>
    <property type="match status" value="1"/>
</dbReference>
<dbReference type="InterPro" id="IPR022459">
    <property type="entry name" value="Lysine_aminomutase"/>
</dbReference>
<keyword evidence="9 14" id="KW-0479">Metal-binding</keyword>
<dbReference type="AlphaFoldDB" id="C0Q8U6"/>
<evidence type="ECO:0000256" key="1">
    <source>
        <dbReference type="ARBA" id="ARBA00000911"/>
    </source>
</evidence>
<feature type="domain" description="Radical SAM core" evidence="16">
    <location>
        <begin position="172"/>
        <end position="384"/>
    </location>
</feature>
<dbReference type="InterPro" id="IPR058240">
    <property type="entry name" value="rSAM_sf"/>
</dbReference>
<evidence type="ECO:0000256" key="14">
    <source>
        <dbReference type="PIRSR" id="PIRSR004911-1"/>
    </source>
</evidence>
<dbReference type="GO" id="GO:0046872">
    <property type="term" value="F:metal ion binding"/>
    <property type="evidence" value="ECO:0007669"/>
    <property type="project" value="UniProtKB-KW"/>
</dbReference>
<dbReference type="SFLD" id="SFLDS00029">
    <property type="entry name" value="Radical_SAM"/>
    <property type="match status" value="1"/>
</dbReference>
<evidence type="ECO:0000313" key="18">
    <source>
        <dbReference type="Proteomes" id="UP000000442"/>
    </source>
</evidence>
<dbReference type="PANTHER" id="PTHR30538">
    <property type="entry name" value="LYSINE 2,3-AMINOMUTASE-RELATED"/>
    <property type="match status" value="1"/>
</dbReference>
<feature type="binding site" evidence="14">
    <location>
        <position position="193"/>
    </location>
    <ligand>
        <name>[4Fe-4S] cluster</name>
        <dbReference type="ChEBI" id="CHEBI:49883"/>
        <note>4Fe-4S-S-AdoMet</note>
    </ligand>
</feature>
<dbReference type="NCBIfam" id="TIGR00238">
    <property type="entry name" value="KamA family radical SAM protein"/>
    <property type="match status" value="1"/>
</dbReference>
<feature type="modified residue" description="N6-(pyridoxal phosphate)lysine" evidence="15">
    <location>
        <position position="398"/>
    </location>
</feature>
<comment type="cofactor">
    <cofactor evidence="2 15">
        <name>pyridoxal 5'-phosphate</name>
        <dbReference type="ChEBI" id="CHEBI:597326"/>
    </cofactor>
</comment>
<dbReference type="Pfam" id="PF04055">
    <property type="entry name" value="Radical_SAM"/>
    <property type="match status" value="1"/>
</dbReference>
<dbReference type="Gene3D" id="6.10.140.1170">
    <property type="match status" value="1"/>
</dbReference>
<keyword evidence="10 15" id="KW-0663">Pyridoxal phosphate</keyword>
<comment type="cofactor">
    <cofactor evidence="3">
        <name>[4Fe-4S] cluster</name>
        <dbReference type="ChEBI" id="CHEBI:49883"/>
    </cofactor>
</comment>
<comment type="similarity">
    <text evidence="4">Belongs to the radical SAM superfamily. KamA family.</text>
</comment>
<reference evidence="17 18" key="1">
    <citation type="journal article" date="2009" name="Environ. Microbiol.">
        <title>Genome sequence of Desulfobacterium autotrophicum HRM2, a marine sulfate reducer oxidizing organic carbon completely to carbon dioxide.</title>
        <authorList>
            <person name="Strittmatter A.W."/>
            <person name="Liesegang H."/>
            <person name="Rabus R."/>
            <person name="Decker I."/>
            <person name="Amann J."/>
            <person name="Andres S."/>
            <person name="Henne A."/>
            <person name="Fricke W.F."/>
            <person name="Martinez-Arias R."/>
            <person name="Bartels D."/>
            <person name="Goesmann A."/>
            <person name="Krause L."/>
            <person name="Puehler A."/>
            <person name="Klenk H.P."/>
            <person name="Richter M."/>
            <person name="Schuler M."/>
            <person name="Gloeckner F.O."/>
            <person name="Meyerdierks A."/>
            <person name="Gottschalk G."/>
            <person name="Amann R."/>
        </authorList>
    </citation>
    <scope>NUCLEOTIDE SEQUENCE [LARGE SCALE GENOMIC DNA]</scope>
    <source>
        <strain evidence="18">ATCC 43914 / DSM 3382 / HRM2</strain>
    </source>
</reference>
<evidence type="ECO:0000256" key="9">
    <source>
        <dbReference type="ARBA" id="ARBA00022723"/>
    </source>
</evidence>
<dbReference type="SFLD" id="SFLDG01070">
    <property type="entry name" value="PLP-dependent"/>
    <property type="match status" value="1"/>
</dbReference>
<feature type="binding site" evidence="14">
    <location>
        <position position="190"/>
    </location>
    <ligand>
        <name>[4Fe-4S] cluster</name>
        <dbReference type="ChEBI" id="CHEBI:49883"/>
        <note>4Fe-4S-S-AdoMet</note>
    </ligand>
</feature>
<dbReference type="Proteomes" id="UP000000442">
    <property type="component" value="Chromosome"/>
</dbReference>
<sequence length="435" mass="49438">MHQSGYATQETLIMEDEEPPSRGHVHTPSPAPPLASAYAFKQNFQIPAARMQLVPQSPRTTPATRAFRKQFFPKVLDREWNDWQWQIANRVRTHERLGRMISLSEDEFMVNSESQLPLSITPYYLSLISPNDPDQPLRKSVVPTVHEWVKMGCESDDPLGEDHQSPVPGLVHRYPDRVLFLLLDFCSTYCRYCTRSRVVGHGGILAGRARWEKAIEYIAKTPTIRDVLLSGGDPLTLSDDRLEWVLSRLRKIPHVEIIRIGTKVTTVLPQRITPKLVKMLKRYHPLWMSLHFTHPDECTPEAYKACTMLADAGIPLGSQTVLLKGINDNVETMADLMHQLMKMRVRPYYLYQCDPITGSGHFRTSIDKGLEIIHGLRGFTSGYAVPTYVVDAPGGGGKIPLMPDYVKEHTRETLVLTNYEDKTFCYPDPVSSPIF</sequence>
<feature type="binding site" evidence="14">
    <location>
        <position position="186"/>
    </location>
    <ligand>
        <name>[4Fe-4S] cluster</name>
        <dbReference type="ChEBI" id="CHEBI:49883"/>
        <note>4Fe-4S-S-AdoMet</note>
    </ligand>
</feature>
<dbReference type="GO" id="GO:0051539">
    <property type="term" value="F:4 iron, 4 sulfur cluster binding"/>
    <property type="evidence" value="ECO:0007669"/>
    <property type="project" value="UniProtKB-KW"/>
</dbReference>
<keyword evidence="7 14" id="KW-0004">4Fe-4S</keyword>
<evidence type="ECO:0000256" key="15">
    <source>
        <dbReference type="PIRSR" id="PIRSR603739-50"/>
    </source>
</evidence>
<dbReference type="SFLD" id="SFLDF00283">
    <property type="entry name" value="L-lysine_2_3-aminomutase_(LAM"/>
    <property type="match status" value="1"/>
</dbReference>
<gene>
    <name evidence="17" type="primary">kamA2</name>
    <name evidence="17" type="ordered locus">HRM2_13250</name>
</gene>
<accession>C0Q8U6</accession>
<keyword evidence="8" id="KW-0949">S-adenosyl-L-methionine</keyword>
<dbReference type="EMBL" id="CP001087">
    <property type="protein sequence ID" value="ACN14436.1"/>
    <property type="molecule type" value="Genomic_DNA"/>
</dbReference>
<dbReference type="InterPro" id="IPR013785">
    <property type="entry name" value="Aldolase_TIM"/>
</dbReference>
<dbReference type="InterPro" id="IPR007197">
    <property type="entry name" value="rSAM"/>
</dbReference>
<dbReference type="OrthoDB" id="9768064at2"/>
<dbReference type="Pfam" id="PF12544">
    <property type="entry name" value="LAM_C"/>
    <property type="match status" value="1"/>
</dbReference>
<dbReference type="HOGENOM" id="CLU_032161_0_1_7"/>
<dbReference type="SUPFAM" id="SSF102114">
    <property type="entry name" value="Radical SAM enzymes"/>
    <property type="match status" value="1"/>
</dbReference>
<dbReference type="KEGG" id="dat:HRM2_13250"/>